<sequence>MAYAGRNLRLFARDPLGVFLALTGAMVVFLLYSLFLGQTQVDSLASLPGVDRGQARDFVDAWMFAGVVAVAAVTTPLAALSVFVEDAASGRFRDFLVSPVRRAQLVLGYLGSAFVVGLVMTLLVLAVAVAYLAATGRTVPDAGSLSVIVGWTALSVAAYTALWAFVVSFLPTTGAFSGLSTLVGTLTGFVAGAYIPLGALPDTVRDGVAVLPFAQSAMLVRREFAAAPLEALTRGASPATSDLARVYGIDLTFGGGIVPVWVAAAVLASMVLVFTALAVIRIRARIR</sequence>
<reference evidence="7" key="2">
    <citation type="submission" date="2023-01" db="EMBL/GenBank/DDBJ databases">
        <authorList>
            <person name="Sun Q."/>
            <person name="Evtushenko L."/>
        </authorList>
    </citation>
    <scope>NUCLEOTIDE SEQUENCE</scope>
    <source>
        <strain evidence="7">VKM Ac-1940</strain>
    </source>
</reference>
<feature type="transmembrane region" description="Helical" evidence="5">
    <location>
        <begin position="260"/>
        <end position="280"/>
    </location>
</feature>
<evidence type="ECO:0000256" key="1">
    <source>
        <dbReference type="ARBA" id="ARBA00004141"/>
    </source>
</evidence>
<dbReference type="GO" id="GO:0016020">
    <property type="term" value="C:membrane"/>
    <property type="evidence" value="ECO:0007669"/>
    <property type="project" value="UniProtKB-SubCell"/>
</dbReference>
<accession>A0A9W6HMX2</accession>
<feature type="transmembrane region" description="Helical" evidence="5">
    <location>
        <begin position="105"/>
        <end position="133"/>
    </location>
</feature>
<protein>
    <submittedName>
        <fullName evidence="7">ABC transporter permease</fullName>
    </submittedName>
</protein>
<dbReference type="AlphaFoldDB" id="A0A9W6HMX2"/>
<keyword evidence="2 5" id="KW-0812">Transmembrane</keyword>
<evidence type="ECO:0000256" key="4">
    <source>
        <dbReference type="ARBA" id="ARBA00023136"/>
    </source>
</evidence>
<keyword evidence="4 5" id="KW-0472">Membrane</keyword>
<dbReference type="Proteomes" id="UP001142291">
    <property type="component" value="Unassembled WGS sequence"/>
</dbReference>
<feature type="transmembrane region" description="Helical" evidence="5">
    <location>
        <begin position="61"/>
        <end position="84"/>
    </location>
</feature>
<dbReference type="PANTHER" id="PTHR43229">
    <property type="entry name" value="NODULATION PROTEIN J"/>
    <property type="match status" value="1"/>
</dbReference>
<evidence type="ECO:0000256" key="3">
    <source>
        <dbReference type="ARBA" id="ARBA00022989"/>
    </source>
</evidence>
<keyword evidence="3 5" id="KW-1133">Transmembrane helix</keyword>
<feature type="transmembrane region" description="Helical" evidence="5">
    <location>
        <begin position="174"/>
        <end position="195"/>
    </location>
</feature>
<comment type="caution">
    <text evidence="7">The sequence shown here is derived from an EMBL/GenBank/DDBJ whole genome shotgun (WGS) entry which is preliminary data.</text>
</comment>
<reference evidence="7" key="1">
    <citation type="journal article" date="2014" name="Int. J. Syst. Evol. Microbiol.">
        <title>Complete genome sequence of Corynebacterium casei LMG S-19264T (=DSM 44701T), isolated from a smear-ripened cheese.</title>
        <authorList>
            <consortium name="US DOE Joint Genome Institute (JGI-PGF)"/>
            <person name="Walter F."/>
            <person name="Albersmeier A."/>
            <person name="Kalinowski J."/>
            <person name="Ruckert C."/>
        </authorList>
    </citation>
    <scope>NUCLEOTIDE SEQUENCE</scope>
    <source>
        <strain evidence="7">VKM Ac-1940</strain>
    </source>
</reference>
<evidence type="ECO:0000259" key="6">
    <source>
        <dbReference type="Pfam" id="PF12698"/>
    </source>
</evidence>
<comment type="subcellular location">
    <subcellularLocation>
        <location evidence="1">Membrane</location>
        <topology evidence="1">Multi-pass membrane protein</topology>
    </subcellularLocation>
</comment>
<dbReference type="InterPro" id="IPR051784">
    <property type="entry name" value="Nod_factor_ABC_transporter"/>
</dbReference>
<proteinExistence type="predicted"/>
<evidence type="ECO:0000313" key="7">
    <source>
        <dbReference type="EMBL" id="GLJ96127.1"/>
    </source>
</evidence>
<dbReference type="Pfam" id="PF12698">
    <property type="entry name" value="ABC2_membrane_3"/>
    <property type="match status" value="1"/>
</dbReference>
<feature type="transmembrane region" description="Helical" evidence="5">
    <location>
        <begin position="145"/>
        <end position="167"/>
    </location>
</feature>
<dbReference type="InterPro" id="IPR013525">
    <property type="entry name" value="ABC2_TM"/>
</dbReference>
<evidence type="ECO:0000256" key="2">
    <source>
        <dbReference type="ARBA" id="ARBA00022692"/>
    </source>
</evidence>
<keyword evidence="8" id="KW-1185">Reference proteome</keyword>
<name>A0A9W6HMX2_9MICO</name>
<gene>
    <name evidence="7" type="ORF">GCM10017591_21900</name>
</gene>
<evidence type="ECO:0000313" key="8">
    <source>
        <dbReference type="Proteomes" id="UP001142291"/>
    </source>
</evidence>
<dbReference type="PANTHER" id="PTHR43229:SF2">
    <property type="entry name" value="NODULATION PROTEIN J"/>
    <property type="match status" value="1"/>
</dbReference>
<organism evidence="7 8">
    <name type="scientific">Microbacterium dextranolyticum</name>
    <dbReference type="NCBI Taxonomy" id="36806"/>
    <lineage>
        <taxon>Bacteria</taxon>
        <taxon>Bacillati</taxon>
        <taxon>Actinomycetota</taxon>
        <taxon>Actinomycetes</taxon>
        <taxon>Micrococcales</taxon>
        <taxon>Microbacteriaceae</taxon>
        <taxon>Microbacterium</taxon>
    </lineage>
</organism>
<feature type="domain" description="ABC-2 type transporter transmembrane" evidence="6">
    <location>
        <begin position="55"/>
        <end position="280"/>
    </location>
</feature>
<dbReference type="GO" id="GO:0140359">
    <property type="term" value="F:ABC-type transporter activity"/>
    <property type="evidence" value="ECO:0007669"/>
    <property type="project" value="InterPro"/>
</dbReference>
<dbReference type="EMBL" id="BSER01000009">
    <property type="protein sequence ID" value="GLJ96127.1"/>
    <property type="molecule type" value="Genomic_DNA"/>
</dbReference>
<evidence type="ECO:0000256" key="5">
    <source>
        <dbReference type="SAM" id="Phobius"/>
    </source>
</evidence>
<feature type="transmembrane region" description="Helical" evidence="5">
    <location>
        <begin position="16"/>
        <end position="41"/>
    </location>
</feature>